<organism evidence="3 4">
    <name type="scientific">Chionoecetes opilio</name>
    <name type="common">Atlantic snow crab</name>
    <name type="synonym">Cancer opilio</name>
    <dbReference type="NCBI Taxonomy" id="41210"/>
    <lineage>
        <taxon>Eukaryota</taxon>
        <taxon>Metazoa</taxon>
        <taxon>Ecdysozoa</taxon>
        <taxon>Arthropoda</taxon>
        <taxon>Crustacea</taxon>
        <taxon>Multicrustacea</taxon>
        <taxon>Malacostraca</taxon>
        <taxon>Eumalacostraca</taxon>
        <taxon>Eucarida</taxon>
        <taxon>Decapoda</taxon>
        <taxon>Pleocyemata</taxon>
        <taxon>Brachyura</taxon>
        <taxon>Eubrachyura</taxon>
        <taxon>Majoidea</taxon>
        <taxon>Majidae</taxon>
        <taxon>Chionoecetes</taxon>
    </lineage>
</organism>
<keyword evidence="1" id="KW-0560">Oxidoreductase</keyword>
<dbReference type="PRINTS" id="PR00682">
    <property type="entry name" value="IPNSYNTHASE"/>
</dbReference>
<dbReference type="GO" id="GO:0046872">
    <property type="term" value="F:metal ion binding"/>
    <property type="evidence" value="ECO:0007669"/>
    <property type="project" value="UniProtKB-KW"/>
</dbReference>
<gene>
    <name evidence="3" type="primary">GA2OX3_1</name>
    <name evidence="3" type="ORF">GWK47_004359</name>
</gene>
<dbReference type="InterPro" id="IPR005123">
    <property type="entry name" value="Oxoglu/Fe-dep_dioxygenase_dom"/>
</dbReference>
<sequence length="259" mass="29397">MIAAKKKFFALNDDVKRQYQGPAGTLLGYIPFDKERYNPNTYEVHEGFLMLSEDEDNLPYSQIPSLLPAAAKAFPAKAFPAFRDLSSNLMSALSVALGQGKDYLARMHQEFFAKKGYSCLRVNHFPPMEILPPPNSVRFGAHKDVSTFTILMTGDKGGLQICNRAGAWMDVPPNKLLVIAGQFLHFTSHEKFIAPVHRVMIPDNADRDISRFSIIFFICPDAHLPYRPACIEEPEPCTWKDYYSSFLSDYLTKNYQKKE</sequence>
<comment type="similarity">
    <text evidence="1">Belongs to the iron/ascorbate-dependent oxidoreductase family.</text>
</comment>
<accession>A0A8J4YE59</accession>
<dbReference type="InterPro" id="IPR050231">
    <property type="entry name" value="Iron_ascorbate_oxido_reductase"/>
</dbReference>
<dbReference type="AlphaFoldDB" id="A0A8J4YE59"/>
<evidence type="ECO:0000313" key="3">
    <source>
        <dbReference type="EMBL" id="KAG0726338.1"/>
    </source>
</evidence>
<keyword evidence="4" id="KW-1185">Reference proteome</keyword>
<feature type="domain" description="Fe2OG dioxygenase" evidence="2">
    <location>
        <begin position="115"/>
        <end position="220"/>
    </location>
</feature>
<dbReference type="GO" id="GO:0016491">
    <property type="term" value="F:oxidoreductase activity"/>
    <property type="evidence" value="ECO:0007669"/>
    <property type="project" value="UniProtKB-KW"/>
</dbReference>
<dbReference type="InterPro" id="IPR027443">
    <property type="entry name" value="IPNS-like_sf"/>
</dbReference>
<name>A0A8J4YE59_CHIOP</name>
<dbReference type="InterPro" id="IPR044861">
    <property type="entry name" value="IPNS-like_FE2OG_OXY"/>
</dbReference>
<dbReference type="Pfam" id="PF03171">
    <property type="entry name" value="2OG-FeII_Oxy"/>
    <property type="match status" value="1"/>
</dbReference>
<dbReference type="SUPFAM" id="SSF51197">
    <property type="entry name" value="Clavaminate synthase-like"/>
    <property type="match status" value="1"/>
</dbReference>
<evidence type="ECO:0000313" key="4">
    <source>
        <dbReference type="Proteomes" id="UP000770661"/>
    </source>
</evidence>
<evidence type="ECO:0000259" key="2">
    <source>
        <dbReference type="PROSITE" id="PS51471"/>
    </source>
</evidence>
<protein>
    <submittedName>
        <fullName evidence="3">Gibberellin 2-beta-dioxygenase 3</fullName>
    </submittedName>
</protein>
<dbReference type="Gene3D" id="2.60.120.330">
    <property type="entry name" value="B-lactam Antibiotic, Isopenicillin N Synthase, Chain"/>
    <property type="match status" value="1"/>
</dbReference>
<keyword evidence="1" id="KW-0479">Metal-binding</keyword>
<evidence type="ECO:0000256" key="1">
    <source>
        <dbReference type="RuleBase" id="RU003682"/>
    </source>
</evidence>
<proteinExistence type="inferred from homology"/>
<keyword evidence="1" id="KW-0408">Iron</keyword>
<reference evidence="3" key="1">
    <citation type="submission" date="2020-07" db="EMBL/GenBank/DDBJ databases">
        <title>The High-quality genome of the commercially important snow crab, Chionoecetes opilio.</title>
        <authorList>
            <person name="Jeong J.-H."/>
            <person name="Ryu S."/>
        </authorList>
    </citation>
    <scope>NUCLEOTIDE SEQUENCE</scope>
    <source>
        <strain evidence="3">MADBK_172401_WGS</strain>
        <tissue evidence="3">Digestive gland</tissue>
    </source>
</reference>
<comment type="caution">
    <text evidence="3">The sequence shown here is derived from an EMBL/GenBank/DDBJ whole genome shotgun (WGS) entry which is preliminary data.</text>
</comment>
<dbReference type="PANTHER" id="PTHR47990">
    <property type="entry name" value="2-OXOGLUTARATE (2OG) AND FE(II)-DEPENDENT OXYGENASE SUPERFAMILY PROTEIN-RELATED"/>
    <property type="match status" value="1"/>
</dbReference>
<dbReference type="Proteomes" id="UP000770661">
    <property type="component" value="Unassembled WGS sequence"/>
</dbReference>
<dbReference type="OrthoDB" id="288590at2759"/>
<dbReference type="EMBL" id="JACEEZ010004593">
    <property type="protein sequence ID" value="KAG0726338.1"/>
    <property type="molecule type" value="Genomic_DNA"/>
</dbReference>
<dbReference type="PROSITE" id="PS51471">
    <property type="entry name" value="FE2OG_OXY"/>
    <property type="match status" value="1"/>
</dbReference>